<comment type="catalytic activity">
    <reaction evidence="12">
        <text>1D-myo-inositol hexakisphosphate + H2O = 1D-myo-inositol 1,2,4,5,6-pentakisphosphate + phosphate</text>
        <dbReference type="Rhea" id="RHEA:16989"/>
        <dbReference type="ChEBI" id="CHEBI:15377"/>
        <dbReference type="ChEBI" id="CHEBI:43474"/>
        <dbReference type="ChEBI" id="CHEBI:57798"/>
        <dbReference type="ChEBI" id="CHEBI:58130"/>
        <dbReference type="EC" id="3.1.3.62"/>
    </reaction>
    <physiologicalReaction direction="left-to-right" evidence="12">
        <dbReference type="Rhea" id="RHEA:16990"/>
    </physiologicalReaction>
</comment>
<reference evidence="15" key="1">
    <citation type="submission" date="2022-03" db="EMBL/GenBank/DDBJ databases">
        <authorList>
            <person name="Martin H S."/>
        </authorList>
    </citation>
    <scope>NUCLEOTIDE SEQUENCE</scope>
</reference>
<evidence type="ECO:0000256" key="11">
    <source>
        <dbReference type="ARBA" id="ARBA00043671"/>
    </source>
</evidence>
<evidence type="ECO:0000256" key="13">
    <source>
        <dbReference type="ARBA" id="ARBA00043832"/>
    </source>
</evidence>
<proteinExistence type="inferred from homology"/>
<evidence type="ECO:0000256" key="4">
    <source>
        <dbReference type="ARBA" id="ARBA00013040"/>
    </source>
</evidence>
<keyword evidence="8" id="KW-0472">Membrane</keyword>
<comment type="subcellular location">
    <subcellularLocation>
        <location evidence="1">Membrane</location>
    </subcellularLocation>
</comment>
<comment type="catalytic activity">
    <reaction evidence="13">
        <text>(2R)-2,3-bisphosphoglycerate + H2O = (2R)-2-phosphoglycerate + phosphate</text>
        <dbReference type="Rhea" id="RHEA:27381"/>
        <dbReference type="ChEBI" id="CHEBI:15377"/>
        <dbReference type="ChEBI" id="CHEBI:43474"/>
        <dbReference type="ChEBI" id="CHEBI:58248"/>
        <dbReference type="ChEBI" id="CHEBI:58289"/>
        <dbReference type="EC" id="3.1.3.80"/>
    </reaction>
    <physiologicalReaction direction="left-to-right" evidence="13">
        <dbReference type="Rhea" id="RHEA:27382"/>
    </physiologicalReaction>
</comment>
<gene>
    <name evidence="15" type="ORF">IPOD504_LOCUS5984</name>
</gene>
<dbReference type="PANTHER" id="PTHR20963">
    <property type="entry name" value="MULTIPLE INOSITOL POLYPHOSPHATE PHOSPHATASE-RELATED"/>
    <property type="match status" value="1"/>
</dbReference>
<dbReference type="Pfam" id="PF00328">
    <property type="entry name" value="His_Phos_2"/>
    <property type="match status" value="1"/>
</dbReference>
<comment type="similarity">
    <text evidence="2">Belongs to the histidine acid phosphatase family. MINPP1 subfamily.</text>
</comment>
<evidence type="ECO:0000256" key="2">
    <source>
        <dbReference type="ARBA" id="ARBA00008422"/>
    </source>
</evidence>
<organism evidence="15 16">
    <name type="scientific">Iphiclides podalirius</name>
    <name type="common">scarce swallowtail</name>
    <dbReference type="NCBI Taxonomy" id="110791"/>
    <lineage>
        <taxon>Eukaryota</taxon>
        <taxon>Metazoa</taxon>
        <taxon>Ecdysozoa</taxon>
        <taxon>Arthropoda</taxon>
        <taxon>Hexapoda</taxon>
        <taxon>Insecta</taxon>
        <taxon>Pterygota</taxon>
        <taxon>Neoptera</taxon>
        <taxon>Endopterygota</taxon>
        <taxon>Lepidoptera</taxon>
        <taxon>Glossata</taxon>
        <taxon>Ditrysia</taxon>
        <taxon>Papilionoidea</taxon>
        <taxon>Papilionidae</taxon>
        <taxon>Papilioninae</taxon>
        <taxon>Iphiclides</taxon>
    </lineage>
</organism>
<dbReference type="EC" id="3.1.3.80" evidence="3"/>
<keyword evidence="6 14" id="KW-0732">Signal</keyword>
<dbReference type="Gene3D" id="3.40.50.1240">
    <property type="entry name" value="Phosphoglycerate mutase-like"/>
    <property type="match status" value="1"/>
</dbReference>
<keyword evidence="7" id="KW-0378">Hydrolase</keyword>
<dbReference type="Proteomes" id="UP000837857">
    <property type="component" value="Chromosome 18"/>
</dbReference>
<evidence type="ECO:0000256" key="12">
    <source>
        <dbReference type="ARBA" id="ARBA00043691"/>
    </source>
</evidence>
<dbReference type="SUPFAM" id="SSF53254">
    <property type="entry name" value="Phosphoglycerate mutase-like"/>
    <property type="match status" value="1"/>
</dbReference>
<dbReference type="PANTHER" id="PTHR20963:SF8">
    <property type="entry name" value="MULTIPLE INOSITOL POLYPHOSPHATE PHOSPHATASE 1"/>
    <property type="match status" value="1"/>
</dbReference>
<evidence type="ECO:0000256" key="1">
    <source>
        <dbReference type="ARBA" id="ARBA00004370"/>
    </source>
</evidence>
<dbReference type="CDD" id="cd07061">
    <property type="entry name" value="HP_HAP_like"/>
    <property type="match status" value="1"/>
</dbReference>
<name>A0ABN8I3G5_9NEOP</name>
<evidence type="ECO:0000313" key="15">
    <source>
        <dbReference type="EMBL" id="CAH2048276.1"/>
    </source>
</evidence>
<dbReference type="EMBL" id="OW152830">
    <property type="protein sequence ID" value="CAH2048276.1"/>
    <property type="molecule type" value="Genomic_DNA"/>
</dbReference>
<evidence type="ECO:0000256" key="7">
    <source>
        <dbReference type="ARBA" id="ARBA00022801"/>
    </source>
</evidence>
<evidence type="ECO:0000256" key="14">
    <source>
        <dbReference type="SAM" id="SignalP"/>
    </source>
</evidence>
<keyword evidence="16" id="KW-1185">Reference proteome</keyword>
<feature type="non-terminal residue" evidence="15">
    <location>
        <position position="1"/>
    </location>
</feature>
<evidence type="ECO:0000313" key="16">
    <source>
        <dbReference type="Proteomes" id="UP000837857"/>
    </source>
</evidence>
<evidence type="ECO:0000256" key="9">
    <source>
        <dbReference type="ARBA" id="ARBA00031642"/>
    </source>
</evidence>
<comment type="catalytic activity">
    <reaction evidence="10">
        <text>1D-myo-inositol 1,2,5,6-tetrakisphosphate + H2O = 1D-myo-inositol 1,2,6-trisphosphate + phosphate</text>
        <dbReference type="Rhea" id="RHEA:77119"/>
        <dbReference type="ChEBI" id="CHEBI:15377"/>
        <dbReference type="ChEBI" id="CHEBI:43474"/>
        <dbReference type="ChEBI" id="CHEBI:195535"/>
        <dbReference type="ChEBI" id="CHEBI:195537"/>
        <dbReference type="EC" id="3.1.3.62"/>
    </reaction>
    <physiologicalReaction direction="left-to-right" evidence="10">
        <dbReference type="Rhea" id="RHEA:77120"/>
    </physiologicalReaction>
</comment>
<evidence type="ECO:0000256" key="8">
    <source>
        <dbReference type="ARBA" id="ARBA00023136"/>
    </source>
</evidence>
<sequence>MFRGAFLLFIVCWVSAERCYWNAECPYLMYSTKTPYDTVRGDIRDHPKLENCEAVSIWSLHRHGNRNPGSSVTESIKGVAGLKDEIIRSFESGRGQLCSQEIEDFRKWKWNETLEVSQSFLTGTGYEELYDIAKRIRERYPHLLQGPDGKYYFRSTNEQRTVTSGMAFVHGLAEGTNLNLTVDGPWERDDIIRPYQNCDRYQIDVKGGQQLVDEMAAYFSTDEFKVVQRNVQERLGIQTQLSSDDVYALYEICRFYRSWTATKQSPWCAAFSDQDLVVLEYRDDVRHYHRNGYGSWVNVNLGGPVLKDLYESFDAVINGAGRNVVSYFTHDTMLEMAFCAMGLFKDAAAIRGSVRNPNRLWKTSQIASFSVNFIAVLNSCQESGTQTYRVQFFVNELTSDLCPHAGCTWEQFQGMFQKFTSSNLDFCSLSYTADEPASDSAPRLPLGQEEGGAWRRCGGGGRVSVLAARRAHSSPGLQRDTYSMAINYHK</sequence>
<protein>
    <recommendedName>
        <fullName evidence="5">Multiple inositol polyphosphate phosphatase 1</fullName>
        <ecNumber evidence="4">3.1.3.62</ecNumber>
        <ecNumber evidence="3">3.1.3.80</ecNumber>
    </recommendedName>
    <alternativeName>
        <fullName evidence="9">2,3-bisphosphoglycerate 3-phosphatase</fullName>
    </alternativeName>
</protein>
<accession>A0ABN8I3G5</accession>
<feature type="chain" id="PRO_5046416996" description="Multiple inositol polyphosphate phosphatase 1" evidence="14">
    <location>
        <begin position="17"/>
        <end position="490"/>
    </location>
</feature>
<comment type="catalytic activity">
    <reaction evidence="11">
        <text>1D-myo-inositol 1,2,4,5,6-pentakisphosphate + H2O = 1D-myo-inositol 1,2,5,6-tetrakisphosphate + phosphate</text>
        <dbReference type="Rhea" id="RHEA:77115"/>
        <dbReference type="ChEBI" id="CHEBI:15377"/>
        <dbReference type="ChEBI" id="CHEBI:43474"/>
        <dbReference type="ChEBI" id="CHEBI:57798"/>
        <dbReference type="ChEBI" id="CHEBI:195535"/>
        <dbReference type="EC" id="3.1.3.62"/>
    </reaction>
    <physiologicalReaction direction="left-to-right" evidence="11">
        <dbReference type="Rhea" id="RHEA:77116"/>
    </physiologicalReaction>
</comment>
<dbReference type="InterPro" id="IPR000560">
    <property type="entry name" value="His_Pase_clade-2"/>
</dbReference>
<feature type="signal peptide" evidence="14">
    <location>
        <begin position="1"/>
        <end position="16"/>
    </location>
</feature>
<dbReference type="InterPro" id="IPR029033">
    <property type="entry name" value="His_PPase_superfam"/>
</dbReference>
<evidence type="ECO:0000256" key="10">
    <source>
        <dbReference type="ARBA" id="ARBA00043668"/>
    </source>
</evidence>
<dbReference type="EC" id="3.1.3.62" evidence="4"/>
<evidence type="ECO:0000256" key="6">
    <source>
        <dbReference type="ARBA" id="ARBA00022729"/>
    </source>
</evidence>
<evidence type="ECO:0000256" key="3">
    <source>
        <dbReference type="ARBA" id="ARBA00012976"/>
    </source>
</evidence>
<evidence type="ECO:0000256" key="5">
    <source>
        <dbReference type="ARBA" id="ARBA00018097"/>
    </source>
</evidence>